<evidence type="ECO:0000256" key="1">
    <source>
        <dbReference type="SAM" id="SignalP"/>
    </source>
</evidence>
<comment type="caution">
    <text evidence="2">The sequence shown here is derived from an EMBL/GenBank/DDBJ whole genome shotgun (WGS) entry which is preliminary data.</text>
</comment>
<organism evidence="2 3">
    <name type="scientific">Paramecium primaurelia</name>
    <dbReference type="NCBI Taxonomy" id="5886"/>
    <lineage>
        <taxon>Eukaryota</taxon>
        <taxon>Sar</taxon>
        <taxon>Alveolata</taxon>
        <taxon>Ciliophora</taxon>
        <taxon>Intramacronucleata</taxon>
        <taxon>Oligohymenophorea</taxon>
        <taxon>Peniculida</taxon>
        <taxon>Parameciidae</taxon>
        <taxon>Paramecium</taxon>
    </lineage>
</organism>
<name>A0A8S1P1Z2_PARPR</name>
<evidence type="ECO:0000313" key="3">
    <source>
        <dbReference type="Proteomes" id="UP000688137"/>
    </source>
</evidence>
<proteinExistence type="predicted"/>
<reference evidence="2" key="1">
    <citation type="submission" date="2021-01" db="EMBL/GenBank/DDBJ databases">
        <authorList>
            <consortium name="Genoscope - CEA"/>
            <person name="William W."/>
        </authorList>
    </citation>
    <scope>NUCLEOTIDE SEQUENCE</scope>
</reference>
<dbReference type="Proteomes" id="UP000688137">
    <property type="component" value="Unassembled WGS sequence"/>
</dbReference>
<accession>A0A8S1P1Z2</accession>
<feature type="chain" id="PRO_5035746726" evidence="1">
    <location>
        <begin position="18"/>
        <end position="176"/>
    </location>
</feature>
<sequence length="176" mass="20594">MKFVIAIILKLIVIGECCQTQEKIKKSIVRGGYKNVLHLNNGALISSRIMNYFNQGQIKSLCLRDSIYNTDWTQGYYACHQGGSIIIDLIQTYELNTLKLRIWDLQFTRWYNLEVYVIYNNIKTLIFQSLAQSVIAIKFKDQYVGQIEIFNRNGNTVHSKLEIIKIEAFYQIRNQQ</sequence>
<feature type="signal peptide" evidence="1">
    <location>
        <begin position="1"/>
        <end position="17"/>
    </location>
</feature>
<dbReference type="EMBL" id="CAJJDM010000106">
    <property type="protein sequence ID" value="CAD8097005.1"/>
    <property type="molecule type" value="Genomic_DNA"/>
</dbReference>
<dbReference type="AlphaFoldDB" id="A0A8S1P1Z2"/>
<evidence type="ECO:0000313" key="2">
    <source>
        <dbReference type="EMBL" id="CAD8097005.1"/>
    </source>
</evidence>
<keyword evidence="1" id="KW-0732">Signal</keyword>
<dbReference type="OMA" id="SRIMNYF"/>
<gene>
    <name evidence="2" type="ORF">PPRIM_AZ9-3.1.T1030004</name>
</gene>
<protein>
    <submittedName>
        <fullName evidence="2">Uncharacterized protein</fullName>
    </submittedName>
</protein>
<keyword evidence="3" id="KW-1185">Reference proteome</keyword>